<organism evidence="3 4">
    <name type="scientific">Leishmania donovani</name>
    <dbReference type="NCBI Taxonomy" id="5661"/>
    <lineage>
        <taxon>Eukaryota</taxon>
        <taxon>Discoba</taxon>
        <taxon>Euglenozoa</taxon>
        <taxon>Kinetoplastea</taxon>
        <taxon>Metakinetoplastina</taxon>
        <taxon>Trypanosomatida</taxon>
        <taxon>Trypanosomatidae</taxon>
        <taxon>Leishmaniinae</taxon>
        <taxon>Leishmania</taxon>
    </lineage>
</organism>
<dbReference type="EMBL" id="CP029531">
    <property type="protein sequence ID" value="AYU81706.1"/>
    <property type="molecule type" value="Genomic_DNA"/>
</dbReference>
<gene>
    <name evidence="3" type="ORF">LdCL_320021500</name>
</gene>
<dbReference type="InterPro" id="IPR019080">
    <property type="entry name" value="YqaJ_viral_recombinase"/>
</dbReference>
<dbReference type="Proteomes" id="UP000274082">
    <property type="component" value="Chromosome 32"/>
</dbReference>
<feature type="domain" description="YqaJ viral recombinase" evidence="2">
    <location>
        <begin position="9"/>
        <end position="108"/>
    </location>
</feature>
<evidence type="ECO:0000256" key="1">
    <source>
        <dbReference type="SAM" id="MobiDB-lite"/>
    </source>
</evidence>
<keyword evidence="4" id="KW-1185">Reference proteome</keyword>
<dbReference type="InterPro" id="IPR011335">
    <property type="entry name" value="Restrct_endonuc-II-like"/>
</dbReference>
<dbReference type="InterPro" id="IPR011604">
    <property type="entry name" value="PDDEXK-like_dom_sf"/>
</dbReference>
<evidence type="ECO:0000259" key="2">
    <source>
        <dbReference type="Pfam" id="PF09588"/>
    </source>
</evidence>
<accession>A0A3S7X5H4</accession>
<dbReference type="OrthoDB" id="261614at2759"/>
<proteinExistence type="predicted"/>
<dbReference type="InterPro" id="IPR051703">
    <property type="entry name" value="NF-kappa-B_Signaling_Reg"/>
</dbReference>
<evidence type="ECO:0000313" key="4">
    <source>
        <dbReference type="Proteomes" id="UP000274082"/>
    </source>
</evidence>
<feature type="domain" description="YqaJ viral recombinase" evidence="2">
    <location>
        <begin position="209"/>
        <end position="271"/>
    </location>
</feature>
<dbReference type="GO" id="GO:0006281">
    <property type="term" value="P:DNA repair"/>
    <property type="evidence" value="ECO:0007669"/>
    <property type="project" value="UniProtKB-ARBA"/>
</dbReference>
<feature type="region of interest" description="Disordered" evidence="1">
    <location>
        <begin position="155"/>
        <end position="191"/>
    </location>
</feature>
<dbReference type="CDD" id="cd22343">
    <property type="entry name" value="PDDEXK_lambda_exonuclease-like"/>
    <property type="match status" value="1"/>
</dbReference>
<sequence>MAQHPDKLKWKDAHPHGLSASQFGMALGFCGRVSDYVRYLRDIVGTEHEFKGNAFTAHGTRTEPKARALYELLTGCRVYDGGFFVTSDHILGCSPDGRIYHHVGERPIEQQAGLSASALTRRFQSCSGGCGASNGVSMMERQRRGSRCSVHVPFKSKRRPRSPLSAVSSRRSNSSGALACDDDESTSCKSGSTRCSTDGRSAIALTQSHASIDGTLSTPLGSPSHHKVRLLEIKSPFRALYNSTKPGYQPFGIPMHYMCQIQGQLAIADCEECDFFVYLDHPMCQVEGWRVRRSRAFWAWAEPNLRRVSSWVKDGPPDWLNRSFAFTEFDFRTIEVVPLVFPFDITANAALTDPRSFAFFAQFANPFESLDRRREARGNDDAQAQAQDWCFAYAGLAWADITEYERIAVAAQTPAVRRLFAPAEADTDDTEALEAKIELWSHLSSWRRALEVEGVFEESATAVFWKEWTRTATAGRDPVVKVTLSVPCDWDTGRVETRCSLPSVPRTQGDALDSRYDTAFIHVHQRLFFASLLGDDVADPCERATSVTAPGAAKPPPHAALSNLVPFLSESVVSSSKREELERPASGPAATCVQAYSTASSFVGMAAPSRRGASSGGTPSSSVVCFSPRECSPSQQRVVSTLSEHLCHSLSPLQCRLHKHAEERNPAELSALASDAVAATHHAAVLQHASVPLPELASPPAFLPSKRPCLVCEISVQELLDVIRFANDCEGVVLVSDSQAPLCYYEKLRDLRPPSMSGAADGTWSPPGSTLLVGETAVMQQLLHTSAKASFGRPSALSPLQLVWDQVSARTRPPASLVPCFVECTAGSSSHLRDTIEHLGGTPCFLVRAAADATSVLRQTKDLIREWGTGACRRRRVDDAKSRLV</sequence>
<dbReference type="PANTHER" id="PTHR46609">
    <property type="entry name" value="EXONUCLEASE, PHAGE-TYPE/RECB, C-TERMINAL DOMAIN-CONTAINING PROTEIN"/>
    <property type="match status" value="1"/>
</dbReference>
<feature type="compositionally biased region" description="Low complexity" evidence="1">
    <location>
        <begin position="162"/>
        <end position="175"/>
    </location>
</feature>
<dbReference type="VEuPathDB" id="TriTrypDB:LdCL_320021500"/>
<dbReference type="Gene3D" id="3.90.320.10">
    <property type="match status" value="2"/>
</dbReference>
<dbReference type="Pfam" id="PF09588">
    <property type="entry name" value="YqaJ"/>
    <property type="match status" value="2"/>
</dbReference>
<dbReference type="VEuPathDB" id="TriTrypDB:LDHU3_32.2010"/>
<dbReference type="VEuPathDB" id="TriTrypDB:LdBPK_321590.1"/>
<dbReference type="SUPFAM" id="SSF52980">
    <property type="entry name" value="Restriction endonuclease-like"/>
    <property type="match status" value="1"/>
</dbReference>
<dbReference type="AlphaFoldDB" id="A0A3S7X5H4"/>
<evidence type="ECO:0000313" key="3">
    <source>
        <dbReference type="EMBL" id="AYU81706.1"/>
    </source>
</evidence>
<name>A0A3S7X5H4_LEIDO</name>
<dbReference type="PANTHER" id="PTHR46609:SF6">
    <property type="entry name" value="EXONUCLEASE, PHAGE-TYPE_RECB, C-TERMINAL DOMAIN-CONTAINING PROTEIN-RELATED"/>
    <property type="match status" value="1"/>
</dbReference>
<reference evidence="3 4" key="1">
    <citation type="journal article" date="2018" name="Sci. Rep.">
        <title>A complete Leishmania donovani reference genome identifies novel genetic variations associated with virulence.</title>
        <authorList>
            <person name="Lypaczewski P."/>
            <person name="Hoshizaki J."/>
            <person name="Zhang W.-W."/>
            <person name="McCall L.-I."/>
            <person name="Torcivia-Rodriguez J."/>
            <person name="Simonyan V."/>
            <person name="Kaur A."/>
            <person name="Dewar K."/>
            <person name="Matlashewski G."/>
        </authorList>
    </citation>
    <scope>NUCLEOTIDE SEQUENCE [LARGE SCALE GENOMIC DNA]</scope>
    <source>
        <strain evidence="3 4">LdCL</strain>
    </source>
</reference>
<protein>
    <submittedName>
        <fullName evidence="3">YqaJ-like viral recombinase domain containing protein, putative</fullName>
    </submittedName>
</protein>